<sequence length="190" mass="20873">MEHIMKKTIKQKTVITLASLGLACSSVVVFANTAKATKSTGSTTQSSLTVDQAKEKALNESKSGQVIGYEQEAKFGKTVFEITILDGQNEKEYKIDGQTGDVLKSKTKDLTKDKDDKQLINASYKIDLAGAESQVKSKYPKSTIEKLQLDVENNTLVYDVSLTEGKKEIDLELDANTGQIVEEEIETDKD</sequence>
<dbReference type="EMBL" id="ALIF01000001">
    <property type="protein sequence ID" value="EJO16609.1"/>
    <property type="molecule type" value="Genomic_DNA"/>
</dbReference>
<dbReference type="PATRIC" id="fig|1200793.3.peg.503"/>
<dbReference type="InterPro" id="IPR025711">
    <property type="entry name" value="PepSY"/>
</dbReference>
<organism evidence="3 4">
    <name type="scientific">Streptococcus salivarius K12</name>
    <dbReference type="NCBI Taxonomy" id="1200793"/>
    <lineage>
        <taxon>Bacteria</taxon>
        <taxon>Bacillati</taxon>
        <taxon>Bacillota</taxon>
        <taxon>Bacilli</taxon>
        <taxon>Lactobacillales</taxon>
        <taxon>Streptococcaceae</taxon>
        <taxon>Streptococcus</taxon>
    </lineage>
</organism>
<dbReference type="AlphaFoldDB" id="J7TQM8"/>
<keyword evidence="4" id="KW-1185">Reference proteome</keyword>
<dbReference type="Gene3D" id="3.10.450.40">
    <property type="match status" value="2"/>
</dbReference>
<feature type="domain" description="PepSY" evidence="2">
    <location>
        <begin position="48"/>
        <end position="105"/>
    </location>
</feature>
<feature type="domain" description="PepSY" evidence="2">
    <location>
        <begin position="126"/>
        <end position="184"/>
    </location>
</feature>
<keyword evidence="1" id="KW-0732">Signal</keyword>
<evidence type="ECO:0000313" key="4">
    <source>
        <dbReference type="Proteomes" id="UP000006983"/>
    </source>
</evidence>
<evidence type="ECO:0000259" key="2">
    <source>
        <dbReference type="Pfam" id="PF03413"/>
    </source>
</evidence>
<comment type="caution">
    <text evidence="3">The sequence shown here is derived from an EMBL/GenBank/DDBJ whole genome shotgun (WGS) entry which is preliminary data.</text>
</comment>
<gene>
    <name evidence="3" type="ORF">RSSL_01672</name>
</gene>
<dbReference type="Proteomes" id="UP000006983">
    <property type="component" value="Unassembled WGS sequence"/>
</dbReference>
<feature type="signal peptide" evidence="1">
    <location>
        <begin position="1"/>
        <end position="31"/>
    </location>
</feature>
<proteinExistence type="predicted"/>
<name>J7TQM8_STRSL</name>
<reference evidence="3 4" key="1">
    <citation type="journal article" date="2012" name="J. Bacteriol.">
        <title>Genome Sequence of the Lantibiotic Bacteriocin Producer Streptococcus salivarius Strain K12.</title>
        <authorList>
            <person name="Barretto C."/>
            <person name="Alvarez-Martin P."/>
            <person name="Foata F."/>
            <person name="Renault P."/>
            <person name="Berger B."/>
        </authorList>
    </citation>
    <scope>NUCLEOTIDE SEQUENCE [LARGE SCALE GENOMIC DNA]</scope>
    <source>
        <strain evidence="3 4">K12</strain>
    </source>
</reference>
<accession>J7TQM8</accession>
<evidence type="ECO:0000313" key="3">
    <source>
        <dbReference type="EMBL" id="EJO16609.1"/>
    </source>
</evidence>
<dbReference type="Pfam" id="PF03413">
    <property type="entry name" value="PepSY"/>
    <property type="match status" value="2"/>
</dbReference>
<dbReference type="PROSITE" id="PS51257">
    <property type="entry name" value="PROKAR_LIPOPROTEIN"/>
    <property type="match status" value="1"/>
</dbReference>
<evidence type="ECO:0000256" key="1">
    <source>
        <dbReference type="SAM" id="SignalP"/>
    </source>
</evidence>
<feature type="chain" id="PRO_5039052810" description="PepSY domain-containing protein" evidence="1">
    <location>
        <begin position="32"/>
        <end position="190"/>
    </location>
</feature>
<protein>
    <recommendedName>
        <fullName evidence="2">PepSY domain-containing protein</fullName>
    </recommendedName>
</protein>